<dbReference type="HOGENOM" id="CLU_080144_0_0_5"/>
<organism evidence="1 2">
    <name type="scientific">Yoonia vestfoldensis SKA53</name>
    <dbReference type="NCBI Taxonomy" id="314232"/>
    <lineage>
        <taxon>Bacteria</taxon>
        <taxon>Pseudomonadati</taxon>
        <taxon>Pseudomonadota</taxon>
        <taxon>Alphaproteobacteria</taxon>
        <taxon>Rhodobacterales</taxon>
        <taxon>Paracoccaceae</taxon>
        <taxon>Yoonia</taxon>
    </lineage>
</organism>
<evidence type="ECO:0008006" key="3">
    <source>
        <dbReference type="Google" id="ProtNLM"/>
    </source>
</evidence>
<sequence length="297" mass="31871">MLDPAFSVAFHIGAHKTATSHLQRSIGAQADALAARGVQWFGPHYLRKWDQTLPELLGLGDGQALSGQLRSLLQTAQRVVLSEENHIGVLNDPRRRPVTCRYPKAAPRIRAVAQGLGRNVDVFLAIRRPTGFVNAAYCQQLMSGNVMLMAQYRKINPTESVDWADLVARLRATAGVGQLVVWCYEDYAVHFSAICAGLLGPAAAGVVQPIDRYIHRGLSAAAVAEILHRHALGGAGDAGRNVRALLSVEDGYPPFDGFTPAEHAAGDSAYRAQIAAIGAMPGVTLLDPLWADGPMRA</sequence>
<evidence type="ECO:0000313" key="2">
    <source>
        <dbReference type="Proteomes" id="UP000004507"/>
    </source>
</evidence>
<proteinExistence type="predicted"/>
<gene>
    <name evidence="1" type="ORF">SKA53_13233</name>
</gene>
<dbReference type="eggNOG" id="ENOG50319BI">
    <property type="taxonomic scope" value="Bacteria"/>
</dbReference>
<protein>
    <recommendedName>
        <fullName evidence="3">Sulfotransferase domain-containing protein</fullName>
    </recommendedName>
</protein>
<dbReference type="RefSeq" id="WP_007206588.1">
    <property type="nucleotide sequence ID" value="NZ_CH672414.1"/>
</dbReference>
<reference evidence="1 2" key="1">
    <citation type="submission" date="2006-01" db="EMBL/GenBank/DDBJ databases">
        <authorList>
            <person name="Hagstrom A."/>
            <person name="Ferriera S."/>
            <person name="Johnson J."/>
            <person name="Kravitz S."/>
            <person name="Halpern A."/>
            <person name="Remington K."/>
            <person name="Beeson K."/>
            <person name="Tran B."/>
            <person name="Rogers Y.-H."/>
            <person name="Friedman R."/>
            <person name="Venter J.C."/>
        </authorList>
    </citation>
    <scope>NUCLEOTIDE SEQUENCE [LARGE SCALE GENOMIC DNA]</scope>
    <source>
        <strain evidence="1 2">SKA53</strain>
    </source>
</reference>
<name>A3V371_9RHOB</name>
<evidence type="ECO:0000313" key="1">
    <source>
        <dbReference type="EMBL" id="EAQ07802.1"/>
    </source>
</evidence>
<dbReference type="Proteomes" id="UP000004507">
    <property type="component" value="Unassembled WGS sequence"/>
</dbReference>
<accession>A3V371</accession>
<comment type="caution">
    <text evidence="1">The sequence shown here is derived from an EMBL/GenBank/DDBJ whole genome shotgun (WGS) entry which is preliminary data.</text>
</comment>
<keyword evidence="2" id="KW-1185">Reference proteome</keyword>
<dbReference type="AlphaFoldDB" id="A3V371"/>
<dbReference type="SUPFAM" id="SSF52540">
    <property type="entry name" value="P-loop containing nucleoside triphosphate hydrolases"/>
    <property type="match status" value="1"/>
</dbReference>
<dbReference type="OrthoDB" id="8481769at2"/>
<dbReference type="EMBL" id="AAMS01000002">
    <property type="protein sequence ID" value="EAQ07802.1"/>
    <property type="molecule type" value="Genomic_DNA"/>
</dbReference>
<dbReference type="InterPro" id="IPR027417">
    <property type="entry name" value="P-loop_NTPase"/>
</dbReference>
<dbReference type="STRING" id="314232.SKA53_13233"/>